<dbReference type="PANTHER" id="PTHR43790:SF8">
    <property type="entry name" value="SUGAR ABC TRANSPORTER ATP-BINDING PROTEIN"/>
    <property type="match status" value="1"/>
</dbReference>
<protein>
    <submittedName>
        <fullName evidence="4">Sugar ABC transporter ATP-binding protein</fullName>
    </submittedName>
</protein>
<evidence type="ECO:0000313" key="5">
    <source>
        <dbReference type="Proteomes" id="UP000557772"/>
    </source>
</evidence>
<feature type="domain" description="ABC transporter" evidence="3">
    <location>
        <begin position="9"/>
        <end position="252"/>
    </location>
</feature>
<dbReference type="PROSITE" id="PS00211">
    <property type="entry name" value="ABC_TRANSPORTER_1"/>
    <property type="match status" value="1"/>
</dbReference>
<dbReference type="InterPro" id="IPR017871">
    <property type="entry name" value="ABC_transporter-like_CS"/>
</dbReference>
<keyword evidence="5" id="KW-1185">Reference proteome</keyword>
<dbReference type="SUPFAM" id="SSF52540">
    <property type="entry name" value="P-loop containing nucleoside triphosphate hydrolases"/>
    <property type="match status" value="1"/>
</dbReference>
<proteinExistence type="predicted"/>
<evidence type="ECO:0000256" key="1">
    <source>
        <dbReference type="ARBA" id="ARBA00022741"/>
    </source>
</evidence>
<keyword evidence="1" id="KW-0547">Nucleotide-binding</keyword>
<dbReference type="PANTHER" id="PTHR43790">
    <property type="entry name" value="CARBOHYDRATE TRANSPORT ATP-BINDING PROTEIN MG119-RELATED"/>
    <property type="match status" value="1"/>
</dbReference>
<evidence type="ECO:0000256" key="2">
    <source>
        <dbReference type="ARBA" id="ARBA00022840"/>
    </source>
</evidence>
<dbReference type="Pfam" id="PF00005">
    <property type="entry name" value="ABC_tran"/>
    <property type="match status" value="1"/>
</dbReference>
<dbReference type="EMBL" id="JABENB010000001">
    <property type="protein sequence ID" value="NNG38690.1"/>
    <property type="molecule type" value="Genomic_DNA"/>
</dbReference>
<accession>A0A849AJX0</accession>
<dbReference type="RefSeq" id="WP_171152739.1">
    <property type="nucleotide sequence ID" value="NZ_JABENB010000001.1"/>
</dbReference>
<evidence type="ECO:0000259" key="3">
    <source>
        <dbReference type="PROSITE" id="PS50893"/>
    </source>
</evidence>
<dbReference type="SMART" id="SM00382">
    <property type="entry name" value="AAA"/>
    <property type="match status" value="1"/>
</dbReference>
<dbReference type="PROSITE" id="PS50893">
    <property type="entry name" value="ABC_TRANSPORTER_2"/>
    <property type="match status" value="1"/>
</dbReference>
<dbReference type="InterPro" id="IPR003593">
    <property type="entry name" value="AAA+_ATPase"/>
</dbReference>
<keyword evidence="2 4" id="KW-0067">ATP-binding</keyword>
<evidence type="ECO:0000313" key="4">
    <source>
        <dbReference type="EMBL" id="NNG38690.1"/>
    </source>
</evidence>
<dbReference type="Gene3D" id="3.40.50.300">
    <property type="entry name" value="P-loop containing nucleotide triphosphate hydrolases"/>
    <property type="match status" value="1"/>
</dbReference>
<dbReference type="AlphaFoldDB" id="A0A849AJX0"/>
<dbReference type="Proteomes" id="UP000557772">
    <property type="component" value="Unassembled WGS sequence"/>
</dbReference>
<organism evidence="4 5">
    <name type="scientific">Flexivirga aerilata</name>
    <dbReference type="NCBI Taxonomy" id="1656889"/>
    <lineage>
        <taxon>Bacteria</taxon>
        <taxon>Bacillati</taxon>
        <taxon>Actinomycetota</taxon>
        <taxon>Actinomycetes</taxon>
        <taxon>Micrococcales</taxon>
        <taxon>Dermacoccaceae</taxon>
        <taxon>Flexivirga</taxon>
    </lineage>
</organism>
<dbReference type="GO" id="GO:0016887">
    <property type="term" value="F:ATP hydrolysis activity"/>
    <property type="evidence" value="ECO:0007669"/>
    <property type="project" value="InterPro"/>
</dbReference>
<gene>
    <name evidence="4" type="ORF">HJ588_05300</name>
</gene>
<comment type="caution">
    <text evidence="4">The sequence shown here is derived from an EMBL/GenBank/DDBJ whole genome shotgun (WGS) entry which is preliminary data.</text>
</comment>
<dbReference type="InterPro" id="IPR003439">
    <property type="entry name" value="ABC_transporter-like_ATP-bd"/>
</dbReference>
<dbReference type="InterPro" id="IPR050107">
    <property type="entry name" value="ABC_carbohydrate_import_ATPase"/>
</dbReference>
<dbReference type="CDD" id="cd03216">
    <property type="entry name" value="ABC_Carb_Monos_I"/>
    <property type="match status" value="1"/>
</dbReference>
<name>A0A849AJX0_9MICO</name>
<sequence length="257" mass="27230">MNETQTPVFAAKGLVKRYGRVTAMNGADFELLPGEVLAVVGDNGAGKSTMIKALTGAVIPDAGQILLDGNPVSFHSPQDARDLGIETVYQQLAVSPAMDIAGNLFLGRELRRGGLLGALRMLDRGAMRREAREQLDALGIGTIQDMTQPVESLSGGQRQAVAVARAAMFGSKVVFMDEPTAALGVRETGHVIDLIKRIAGRGLPVVFISHDMPAVFEVADRIHVHRLGKRAGVVSPRDVTMSDVVAFLTGAQQLPAA</sequence>
<dbReference type="InterPro" id="IPR027417">
    <property type="entry name" value="P-loop_NTPase"/>
</dbReference>
<reference evidence="4 5" key="1">
    <citation type="submission" date="2020-05" db="EMBL/GenBank/DDBJ databases">
        <title>Flexivirga sp. ID2601S isolated from air conditioner.</title>
        <authorList>
            <person name="Kim D.H."/>
        </authorList>
    </citation>
    <scope>NUCLEOTIDE SEQUENCE [LARGE SCALE GENOMIC DNA]</scope>
    <source>
        <strain evidence="4 5">ID2601S</strain>
    </source>
</reference>
<dbReference type="GO" id="GO:0005524">
    <property type="term" value="F:ATP binding"/>
    <property type="evidence" value="ECO:0007669"/>
    <property type="project" value="UniProtKB-KW"/>
</dbReference>